<dbReference type="SUPFAM" id="SSF53448">
    <property type="entry name" value="Nucleotide-diphospho-sugar transferases"/>
    <property type="match status" value="1"/>
</dbReference>
<organism evidence="2">
    <name type="scientific">marine sediment metagenome</name>
    <dbReference type="NCBI Taxonomy" id="412755"/>
    <lineage>
        <taxon>unclassified sequences</taxon>
        <taxon>metagenomes</taxon>
        <taxon>ecological metagenomes</taxon>
    </lineage>
</organism>
<reference evidence="2" key="1">
    <citation type="journal article" date="2014" name="Front. Microbiol.">
        <title>High frequency of phylogenetically diverse reductive dehalogenase-homologous genes in deep subseafloor sedimentary metagenomes.</title>
        <authorList>
            <person name="Kawai M."/>
            <person name="Futagami T."/>
            <person name="Toyoda A."/>
            <person name="Takaki Y."/>
            <person name="Nishi S."/>
            <person name="Hori S."/>
            <person name="Arai W."/>
            <person name="Tsubouchi T."/>
            <person name="Morono Y."/>
            <person name="Uchiyama I."/>
            <person name="Ito T."/>
            <person name="Fujiyama A."/>
            <person name="Inagaki F."/>
            <person name="Takami H."/>
        </authorList>
    </citation>
    <scope>NUCLEOTIDE SEQUENCE</scope>
    <source>
        <strain evidence="2">Expedition CK06-06</strain>
    </source>
</reference>
<comment type="caution">
    <text evidence="2">The sequence shown here is derived from an EMBL/GenBank/DDBJ whole genome shotgun (WGS) entry which is preliminary data.</text>
</comment>
<evidence type="ECO:0000259" key="1">
    <source>
        <dbReference type="Pfam" id="PF00535"/>
    </source>
</evidence>
<feature type="domain" description="Glycosyltransferase 2-like" evidence="1">
    <location>
        <begin position="34"/>
        <end position="94"/>
    </location>
</feature>
<sequence length="105" mass="12178">SKDKTLEILKKEFKLKKIYHVLQTRIKTKSIRGYYISASEPNLIVLDKINGGKADALNAGINASNYPYFISIDADVILEEDAMLRIMKPMLENPEKERIKFYEKR</sequence>
<dbReference type="Pfam" id="PF00535">
    <property type="entry name" value="Glycos_transf_2"/>
    <property type="match status" value="1"/>
</dbReference>
<proteinExistence type="predicted"/>
<accession>X1F9L2</accession>
<name>X1F9L2_9ZZZZ</name>
<protein>
    <recommendedName>
        <fullName evidence="1">Glycosyltransferase 2-like domain-containing protein</fullName>
    </recommendedName>
</protein>
<dbReference type="Gene3D" id="3.90.550.10">
    <property type="entry name" value="Spore Coat Polysaccharide Biosynthesis Protein SpsA, Chain A"/>
    <property type="match status" value="1"/>
</dbReference>
<dbReference type="InterPro" id="IPR001173">
    <property type="entry name" value="Glyco_trans_2-like"/>
</dbReference>
<feature type="non-terminal residue" evidence="2">
    <location>
        <position position="1"/>
    </location>
</feature>
<gene>
    <name evidence="2" type="ORF">S03H2_02568</name>
</gene>
<dbReference type="InterPro" id="IPR029044">
    <property type="entry name" value="Nucleotide-diphossugar_trans"/>
</dbReference>
<dbReference type="EMBL" id="BARU01000872">
    <property type="protein sequence ID" value="GAH26069.1"/>
    <property type="molecule type" value="Genomic_DNA"/>
</dbReference>
<evidence type="ECO:0000313" key="2">
    <source>
        <dbReference type="EMBL" id="GAH26069.1"/>
    </source>
</evidence>
<dbReference type="AlphaFoldDB" id="X1F9L2"/>